<dbReference type="GO" id="GO:0003677">
    <property type="term" value="F:DNA binding"/>
    <property type="evidence" value="ECO:0007669"/>
    <property type="project" value="UniProtKB-UniRule"/>
</dbReference>
<evidence type="ECO:0000259" key="4">
    <source>
        <dbReference type="PROSITE" id="PS51755"/>
    </source>
</evidence>
<feature type="DNA-binding region" description="OmpR/PhoB-type" evidence="3">
    <location>
        <begin position="16"/>
        <end position="116"/>
    </location>
</feature>
<reference evidence="5 6" key="1">
    <citation type="submission" date="2020-10" db="EMBL/GenBank/DDBJ databases">
        <title>Complete genome sequence of Paludibaculum fermentans P105T, a facultatively anaerobic acidobacterium capable of dissimilatory Fe(III) reduction.</title>
        <authorList>
            <person name="Dedysh S.N."/>
            <person name="Beletsky A.V."/>
            <person name="Kulichevskaya I.S."/>
            <person name="Mardanov A.V."/>
            <person name="Ravin N.V."/>
        </authorList>
    </citation>
    <scope>NUCLEOTIDE SEQUENCE [LARGE SCALE GENOMIC DNA]</scope>
    <source>
        <strain evidence="5 6">P105</strain>
    </source>
</reference>
<dbReference type="GO" id="GO:0006355">
    <property type="term" value="P:regulation of DNA-templated transcription"/>
    <property type="evidence" value="ECO:0007669"/>
    <property type="project" value="InterPro"/>
</dbReference>
<dbReference type="Gene3D" id="1.10.10.10">
    <property type="entry name" value="Winged helix-like DNA-binding domain superfamily/Winged helix DNA-binding domain"/>
    <property type="match status" value="1"/>
</dbReference>
<evidence type="ECO:0000256" key="2">
    <source>
        <dbReference type="ARBA" id="ARBA00023125"/>
    </source>
</evidence>
<dbReference type="InterPro" id="IPR036388">
    <property type="entry name" value="WH-like_DNA-bd_sf"/>
</dbReference>
<gene>
    <name evidence="5" type="ORF">IRI77_13575</name>
</gene>
<dbReference type="GO" id="GO:0000160">
    <property type="term" value="P:phosphorelay signal transduction system"/>
    <property type="evidence" value="ECO:0007669"/>
    <property type="project" value="InterPro"/>
</dbReference>
<keyword evidence="2 3" id="KW-0238">DNA-binding</keyword>
<keyword evidence="6" id="KW-1185">Reference proteome</keyword>
<dbReference type="Proteomes" id="UP000593892">
    <property type="component" value="Chromosome"/>
</dbReference>
<dbReference type="SMART" id="SM00862">
    <property type="entry name" value="Trans_reg_C"/>
    <property type="match status" value="1"/>
</dbReference>
<dbReference type="SUPFAM" id="SSF82171">
    <property type="entry name" value="DPP6 N-terminal domain-like"/>
    <property type="match status" value="1"/>
</dbReference>
<dbReference type="KEGG" id="pfer:IRI77_13575"/>
<dbReference type="InterPro" id="IPR001867">
    <property type="entry name" value="OmpR/PhoB-type_DNA-bd"/>
</dbReference>
<dbReference type="PANTHER" id="PTHR36842:SF1">
    <property type="entry name" value="PROTEIN TOLB"/>
    <property type="match status" value="1"/>
</dbReference>
<dbReference type="Pfam" id="PF00486">
    <property type="entry name" value="Trans_reg_C"/>
    <property type="match status" value="1"/>
</dbReference>
<dbReference type="InterPro" id="IPR011042">
    <property type="entry name" value="6-blade_b-propeller_TolB-like"/>
</dbReference>
<dbReference type="PROSITE" id="PS51755">
    <property type="entry name" value="OMPR_PHOB"/>
    <property type="match status" value="1"/>
</dbReference>
<dbReference type="RefSeq" id="WP_194452587.1">
    <property type="nucleotide sequence ID" value="NZ_CP063849.1"/>
</dbReference>
<name>A0A7S7NWA3_PALFE</name>
<protein>
    <submittedName>
        <fullName evidence="5">PD40 domain-containing protein</fullName>
    </submittedName>
</protein>
<proteinExistence type="inferred from homology"/>
<dbReference type="CDD" id="cd00383">
    <property type="entry name" value="trans_reg_C"/>
    <property type="match status" value="1"/>
</dbReference>
<dbReference type="SUPFAM" id="SSF46894">
    <property type="entry name" value="C-terminal effector domain of the bipartite response regulators"/>
    <property type="match status" value="1"/>
</dbReference>
<feature type="domain" description="OmpR/PhoB-type" evidence="4">
    <location>
        <begin position="16"/>
        <end position="116"/>
    </location>
</feature>
<sequence>MLSGTKRSWEPVGDRDSVIKFGLFAADVRTGELSKNGIRIRLADQPFRILVALLRNPGELVTREELRQILWGDDVAGDFEQGLNRSVNKVREALCDTAVNPRYVETLPGRGYRFIGPIEAEAPPVVESQPSHIRWKWILAVVGLSVAAGAFLALRWTQPSVPSAHWRKLTTDNYSKVPPVLTDGSRLYFLAGYRGEQFIAQLPASGGLPMKLPITLPGPDCTLHDLSPDGEELLLTATSTSGRTKLWPLWSLRIGDGTARRVGSVLATSAAFSPDGTQIAFSTESELYIAPRNGAPAQRVIELRDSFVDSVSWSRSDDHLRFSRRDPLSGQASAWEVRTDGSRLRRLAPEWDAPTFVPAGWALEGKLGLLSSGGNFWAMPEPSLFQPGPRQPTKLTTDEPEFSSYVRSQGGAKFHAIGIDRLGELQSFDMTSKTWVPVLDGISAEQAEYARDGRRIAYVSYPQRSLWVRQSDGTRPIQFTSPPMVPLLPRWSPDGHNIAFSAQEAPDKPMRTYIVDTDTGAMRLAVPSDAGSQSDPTWSPDGRKLMFGVSASSARENVYLRLADLQTGKVSKFDGSDGLFSPRWSPDGTMVAALRLIGTRNLMLYRFEDRKWVQLSDLQCRWPVWSPDGKSIFYLARNHLMRYDVSRNKTEIVSDLPVGELGGFLHGIGMSNYGSPLRTLDHNSPQVYELEFAQR</sequence>
<evidence type="ECO:0000256" key="3">
    <source>
        <dbReference type="PROSITE-ProRule" id="PRU01091"/>
    </source>
</evidence>
<dbReference type="SUPFAM" id="SSF69304">
    <property type="entry name" value="Tricorn protease N-terminal domain"/>
    <property type="match status" value="1"/>
</dbReference>
<dbReference type="EMBL" id="CP063849">
    <property type="protein sequence ID" value="QOY90930.1"/>
    <property type="molecule type" value="Genomic_DNA"/>
</dbReference>
<dbReference type="PANTHER" id="PTHR36842">
    <property type="entry name" value="PROTEIN TOLB HOMOLOG"/>
    <property type="match status" value="1"/>
</dbReference>
<evidence type="ECO:0000313" key="6">
    <source>
        <dbReference type="Proteomes" id="UP000593892"/>
    </source>
</evidence>
<evidence type="ECO:0000256" key="1">
    <source>
        <dbReference type="ARBA" id="ARBA00009820"/>
    </source>
</evidence>
<dbReference type="InterPro" id="IPR016032">
    <property type="entry name" value="Sig_transdc_resp-reg_C-effctor"/>
</dbReference>
<comment type="similarity">
    <text evidence="1">Belongs to the TolB family.</text>
</comment>
<organism evidence="5 6">
    <name type="scientific">Paludibaculum fermentans</name>
    <dbReference type="NCBI Taxonomy" id="1473598"/>
    <lineage>
        <taxon>Bacteria</taxon>
        <taxon>Pseudomonadati</taxon>
        <taxon>Acidobacteriota</taxon>
        <taxon>Terriglobia</taxon>
        <taxon>Bryobacterales</taxon>
        <taxon>Bryobacteraceae</taxon>
        <taxon>Paludibaculum</taxon>
    </lineage>
</organism>
<accession>A0A7S7NWA3</accession>
<dbReference type="Gene3D" id="2.120.10.30">
    <property type="entry name" value="TolB, C-terminal domain"/>
    <property type="match status" value="2"/>
</dbReference>
<dbReference type="Pfam" id="PF07676">
    <property type="entry name" value="PD40"/>
    <property type="match status" value="4"/>
</dbReference>
<dbReference type="InterPro" id="IPR011659">
    <property type="entry name" value="WD40"/>
</dbReference>
<dbReference type="AlphaFoldDB" id="A0A7S7NWA3"/>
<evidence type="ECO:0000313" key="5">
    <source>
        <dbReference type="EMBL" id="QOY90930.1"/>
    </source>
</evidence>